<dbReference type="RefSeq" id="WP_014203329.1">
    <property type="nucleotide sequence ID" value="NC_016599.1"/>
</dbReference>
<organism evidence="6 7">
    <name type="scientific">Owenweeksia hongkongensis (strain DSM 17368 / CIP 108786 / JCM 12287 / NRRL B-23963 / UST20020801)</name>
    <dbReference type="NCBI Taxonomy" id="926562"/>
    <lineage>
        <taxon>Bacteria</taxon>
        <taxon>Pseudomonadati</taxon>
        <taxon>Bacteroidota</taxon>
        <taxon>Flavobacteriia</taxon>
        <taxon>Flavobacteriales</taxon>
        <taxon>Owenweeksiaceae</taxon>
        <taxon>Owenweeksia</taxon>
    </lineage>
</organism>
<dbReference type="InterPro" id="IPR027417">
    <property type="entry name" value="P-loop_NTPase"/>
</dbReference>
<dbReference type="PANTHER" id="PTHR46743">
    <property type="entry name" value="TEICHOIC ACIDS EXPORT ATP-BINDING PROTEIN TAGH"/>
    <property type="match status" value="1"/>
</dbReference>
<dbReference type="InterPro" id="IPR015860">
    <property type="entry name" value="ABC_transpr_TagH-like"/>
</dbReference>
<dbReference type="Gene3D" id="2.70.50.60">
    <property type="entry name" value="abc- transporter (atp binding component) like domain"/>
    <property type="match status" value="1"/>
</dbReference>
<dbReference type="eggNOG" id="COG1134">
    <property type="taxonomic scope" value="Bacteria"/>
</dbReference>
<accession>G8R2H0</accession>
<dbReference type="GO" id="GO:0016020">
    <property type="term" value="C:membrane"/>
    <property type="evidence" value="ECO:0007669"/>
    <property type="project" value="InterPro"/>
</dbReference>
<evidence type="ECO:0000313" key="7">
    <source>
        <dbReference type="Proteomes" id="UP000005631"/>
    </source>
</evidence>
<dbReference type="SUPFAM" id="SSF52540">
    <property type="entry name" value="P-loop containing nucleoside triphosphate hydrolases"/>
    <property type="match status" value="1"/>
</dbReference>
<dbReference type="AlphaFoldDB" id="G8R2H0"/>
<keyword evidence="7" id="KW-1185">Reference proteome</keyword>
<evidence type="ECO:0000256" key="4">
    <source>
        <dbReference type="ARBA" id="ARBA00022840"/>
    </source>
</evidence>
<dbReference type="Pfam" id="PF00005">
    <property type="entry name" value="ABC_tran"/>
    <property type="match status" value="1"/>
</dbReference>
<keyword evidence="2" id="KW-0813">Transport</keyword>
<dbReference type="CDD" id="cd10147">
    <property type="entry name" value="Wzt_C-like"/>
    <property type="match status" value="1"/>
</dbReference>
<dbReference type="InterPro" id="IPR003593">
    <property type="entry name" value="AAA+_ATPase"/>
</dbReference>
<evidence type="ECO:0000256" key="3">
    <source>
        <dbReference type="ARBA" id="ARBA00022741"/>
    </source>
</evidence>
<keyword evidence="4" id="KW-0067">ATP-binding</keyword>
<sequence length="392" mass="43444">MIEEFGIHIKDLVKEYEINKGGNKRKFKALQGVSYSVKRGKITGIIGSNGSGKSTLLKILSRITYPTSGSVEITGNVASLLEVGTGFHPELSGRQNIFLNGSILGMSRSEIKAKFDDIINFSGVADFIDTPVKHYSSGMYVRLAFSVAANLTPDILLVDEVLAVGDATFQQKCLEKMNDASTKDHRTVVFVSHNMSAVRQLCDEVIWLKEGQIVQVGSPDEITAAYLQSMDILSKELPIGLRTDRKGVGGAKITKLQWKNQEELLQSGKPAALEIEYEATEMQEIANLNFRLNIFNENGEYLTSLSNQMANFPFQQVAAKGRSVCRFDRLPLAEGSYYITTNLFINGIKCDRVERALSFKVIQGDYYGAGLTSFRDSPGVFIDQDWIYGKEL</sequence>
<dbReference type="EMBL" id="CP003156">
    <property type="protein sequence ID" value="AEV33982.1"/>
    <property type="molecule type" value="Genomic_DNA"/>
</dbReference>
<dbReference type="Gene3D" id="3.40.50.300">
    <property type="entry name" value="P-loop containing nucleotide triphosphate hydrolases"/>
    <property type="match status" value="1"/>
</dbReference>
<keyword evidence="3" id="KW-0547">Nucleotide-binding</keyword>
<dbReference type="CDD" id="cd03220">
    <property type="entry name" value="ABC_KpsT_Wzt"/>
    <property type="match status" value="1"/>
</dbReference>
<evidence type="ECO:0000256" key="2">
    <source>
        <dbReference type="ARBA" id="ARBA00022448"/>
    </source>
</evidence>
<evidence type="ECO:0000256" key="1">
    <source>
        <dbReference type="ARBA" id="ARBA00005417"/>
    </source>
</evidence>
<dbReference type="PROSITE" id="PS50893">
    <property type="entry name" value="ABC_TRANSPORTER_2"/>
    <property type="match status" value="1"/>
</dbReference>
<dbReference type="SMART" id="SM00382">
    <property type="entry name" value="AAA"/>
    <property type="match status" value="1"/>
</dbReference>
<dbReference type="Pfam" id="PF14524">
    <property type="entry name" value="Wzt_C"/>
    <property type="match status" value="1"/>
</dbReference>
<proteinExistence type="inferred from homology"/>
<comment type="similarity">
    <text evidence="1">Belongs to the ABC transporter superfamily.</text>
</comment>
<evidence type="ECO:0000313" key="6">
    <source>
        <dbReference type="EMBL" id="AEV33982.1"/>
    </source>
</evidence>
<dbReference type="InterPro" id="IPR029439">
    <property type="entry name" value="Wzt_C"/>
</dbReference>
<dbReference type="InterPro" id="IPR003439">
    <property type="entry name" value="ABC_transporter-like_ATP-bd"/>
</dbReference>
<name>G8R2H0_OWEHD</name>
<dbReference type="STRING" id="926562.Oweho_3027"/>
<reference evidence="6 7" key="1">
    <citation type="journal article" date="2012" name="Stand. Genomic Sci.">
        <title>Genome sequence of the orange-pigmented seawater bacterium Owenweeksia hongkongensis type strain (UST20020801(T)).</title>
        <authorList>
            <person name="Riedel T."/>
            <person name="Held B."/>
            <person name="Nolan M."/>
            <person name="Lucas S."/>
            <person name="Lapidus A."/>
            <person name="Tice H."/>
            <person name="Del Rio T.G."/>
            <person name="Cheng J.F."/>
            <person name="Han C."/>
            <person name="Tapia R."/>
            <person name="Goodwin L.A."/>
            <person name="Pitluck S."/>
            <person name="Liolios K."/>
            <person name="Mavromatis K."/>
            <person name="Pagani I."/>
            <person name="Ivanova N."/>
            <person name="Mikhailova N."/>
            <person name="Pati A."/>
            <person name="Chen A."/>
            <person name="Palaniappan K."/>
            <person name="Rohde M."/>
            <person name="Tindall B.J."/>
            <person name="Detter J.C."/>
            <person name="Goker M."/>
            <person name="Woyke T."/>
            <person name="Bristow J."/>
            <person name="Eisen J.A."/>
            <person name="Markowitz V."/>
            <person name="Hugenholtz P."/>
            <person name="Klenk H.P."/>
            <person name="Kyrpides N.C."/>
        </authorList>
    </citation>
    <scope>NUCLEOTIDE SEQUENCE</scope>
    <source>
        <strain evidence="7">DSM 17368 / JCM 12287 / NRRL B-23963</strain>
    </source>
</reference>
<gene>
    <name evidence="6" type="ordered locus">Oweho_3027</name>
</gene>
<evidence type="ECO:0000259" key="5">
    <source>
        <dbReference type="PROSITE" id="PS50893"/>
    </source>
</evidence>
<protein>
    <submittedName>
        <fullName evidence="6">ABC-type polysaccharide/polyol phosphate transport system, ATPase component</fullName>
    </submittedName>
</protein>
<dbReference type="InterPro" id="IPR050683">
    <property type="entry name" value="Bact_Polysacc_Export_ATP-bd"/>
</dbReference>
<dbReference type="OrthoDB" id="9801987at2"/>
<dbReference type="GO" id="GO:0005524">
    <property type="term" value="F:ATP binding"/>
    <property type="evidence" value="ECO:0007669"/>
    <property type="project" value="UniProtKB-KW"/>
</dbReference>
<dbReference type="HOGENOM" id="CLU_000604_101_1_10"/>
<feature type="domain" description="ABC transporter" evidence="5">
    <location>
        <begin position="7"/>
        <end position="235"/>
    </location>
</feature>
<dbReference type="PANTHER" id="PTHR46743:SF2">
    <property type="entry name" value="TEICHOIC ACIDS EXPORT ATP-BINDING PROTEIN TAGH"/>
    <property type="match status" value="1"/>
</dbReference>
<dbReference type="GO" id="GO:0140359">
    <property type="term" value="F:ABC-type transporter activity"/>
    <property type="evidence" value="ECO:0007669"/>
    <property type="project" value="InterPro"/>
</dbReference>
<dbReference type="GO" id="GO:0016887">
    <property type="term" value="F:ATP hydrolysis activity"/>
    <property type="evidence" value="ECO:0007669"/>
    <property type="project" value="InterPro"/>
</dbReference>
<dbReference type="Proteomes" id="UP000005631">
    <property type="component" value="Chromosome"/>
</dbReference>
<dbReference type="KEGG" id="oho:Oweho_3027"/>